<proteinExistence type="predicted"/>
<protein>
    <recommendedName>
        <fullName evidence="1">DUF222 domain-containing protein</fullName>
    </recommendedName>
</protein>
<evidence type="ECO:0000259" key="1">
    <source>
        <dbReference type="Pfam" id="PF02720"/>
    </source>
</evidence>
<dbReference type="InterPro" id="IPR003870">
    <property type="entry name" value="DUF222"/>
</dbReference>
<evidence type="ECO:0000313" key="2">
    <source>
        <dbReference type="EMBL" id="GAT14279.1"/>
    </source>
</evidence>
<dbReference type="OrthoDB" id="4629001at2"/>
<dbReference type="Pfam" id="PF02720">
    <property type="entry name" value="DUF222"/>
    <property type="match status" value="1"/>
</dbReference>
<sequence length="108" mass="11461">MDSNISGPEPSGAPSARAQWAAVLDELEAAEAALLRAPVHSLSGPQLLELIRRLEILERRTRAHQQRLLGRLVAESVAGSVAGSVGKALRISPAEAHRRITEARGLAS</sequence>
<dbReference type="AlphaFoldDB" id="A0A100XD21"/>
<dbReference type="EMBL" id="BCTB01000006">
    <property type="protein sequence ID" value="GAT14279.1"/>
    <property type="molecule type" value="Genomic_DNA"/>
</dbReference>
<dbReference type="RefSeq" id="WP_003927809.1">
    <property type="nucleotide sequence ID" value="NZ_BCTB01000006.1"/>
</dbReference>
<gene>
    <name evidence="2" type="ORF">RMCT_1250</name>
</gene>
<dbReference type="STRING" id="1797.RMCT_1250"/>
<reference evidence="2 3" key="1">
    <citation type="journal article" date="2016" name="Genome Announc.">
        <title>Draft Genome Sequences of Five Rapidly Growing Mycobacterium Species, M. thermoresistibile, M. fortuitum subsp. acetamidolyticum, M. canariasense, M. brisbanense, and M. novocastrense.</title>
        <authorList>
            <person name="Katahira K."/>
            <person name="Ogura Y."/>
            <person name="Gotoh Y."/>
            <person name="Hayashi T."/>
        </authorList>
    </citation>
    <scope>NUCLEOTIDE SEQUENCE [LARGE SCALE GENOMIC DNA]</scope>
    <source>
        <strain evidence="2 3">JCM6362</strain>
    </source>
</reference>
<feature type="domain" description="DUF222" evidence="1">
    <location>
        <begin position="50"/>
        <end position="106"/>
    </location>
</feature>
<name>A0A100XD21_MYCTH</name>
<evidence type="ECO:0000313" key="3">
    <source>
        <dbReference type="Proteomes" id="UP000069654"/>
    </source>
</evidence>
<organism evidence="2 3">
    <name type="scientific">Mycolicibacterium thermoresistibile</name>
    <name type="common">Mycobacterium thermoresistibile</name>
    <dbReference type="NCBI Taxonomy" id="1797"/>
    <lineage>
        <taxon>Bacteria</taxon>
        <taxon>Bacillati</taxon>
        <taxon>Actinomycetota</taxon>
        <taxon>Actinomycetes</taxon>
        <taxon>Mycobacteriales</taxon>
        <taxon>Mycobacteriaceae</taxon>
        <taxon>Mycolicibacterium</taxon>
    </lineage>
</organism>
<dbReference type="Proteomes" id="UP000069654">
    <property type="component" value="Unassembled WGS sequence"/>
</dbReference>
<comment type="caution">
    <text evidence="2">The sequence shown here is derived from an EMBL/GenBank/DDBJ whole genome shotgun (WGS) entry which is preliminary data.</text>
</comment>
<accession>A0A100XD21</accession>
<reference evidence="3" key="2">
    <citation type="submission" date="2016-02" db="EMBL/GenBank/DDBJ databases">
        <title>Draft genome sequence of five rapidly growing Mycobacterium species.</title>
        <authorList>
            <person name="Katahira K."/>
            <person name="Gotou Y."/>
            <person name="Iida K."/>
            <person name="Ogura Y."/>
            <person name="Hayashi T."/>
        </authorList>
    </citation>
    <scope>NUCLEOTIDE SEQUENCE [LARGE SCALE GENOMIC DNA]</scope>
    <source>
        <strain evidence="3">JCM6362</strain>
    </source>
</reference>